<comment type="caution">
    <text evidence="1">The sequence shown here is derived from an EMBL/GenBank/DDBJ whole genome shotgun (WGS) entry which is preliminary data.</text>
</comment>
<organism evidence="1 2">
    <name type="scientific">Smallanthus sonchifolius</name>
    <dbReference type="NCBI Taxonomy" id="185202"/>
    <lineage>
        <taxon>Eukaryota</taxon>
        <taxon>Viridiplantae</taxon>
        <taxon>Streptophyta</taxon>
        <taxon>Embryophyta</taxon>
        <taxon>Tracheophyta</taxon>
        <taxon>Spermatophyta</taxon>
        <taxon>Magnoliopsida</taxon>
        <taxon>eudicotyledons</taxon>
        <taxon>Gunneridae</taxon>
        <taxon>Pentapetalae</taxon>
        <taxon>asterids</taxon>
        <taxon>campanulids</taxon>
        <taxon>Asterales</taxon>
        <taxon>Asteraceae</taxon>
        <taxon>Asteroideae</taxon>
        <taxon>Heliantheae alliance</taxon>
        <taxon>Millerieae</taxon>
        <taxon>Smallanthus</taxon>
    </lineage>
</organism>
<keyword evidence="2" id="KW-1185">Reference proteome</keyword>
<protein>
    <submittedName>
        <fullName evidence="1">Uncharacterized protein</fullName>
    </submittedName>
</protein>
<dbReference type="Proteomes" id="UP001056120">
    <property type="component" value="Linkage Group LG01"/>
</dbReference>
<reference evidence="2" key="1">
    <citation type="journal article" date="2022" name="Mol. Ecol. Resour.">
        <title>The genomes of chicory, endive, great burdock and yacon provide insights into Asteraceae palaeo-polyploidization history and plant inulin production.</title>
        <authorList>
            <person name="Fan W."/>
            <person name="Wang S."/>
            <person name="Wang H."/>
            <person name="Wang A."/>
            <person name="Jiang F."/>
            <person name="Liu H."/>
            <person name="Zhao H."/>
            <person name="Xu D."/>
            <person name="Zhang Y."/>
        </authorList>
    </citation>
    <scope>NUCLEOTIDE SEQUENCE [LARGE SCALE GENOMIC DNA]</scope>
    <source>
        <strain evidence="2">cv. Yunnan</strain>
    </source>
</reference>
<dbReference type="EMBL" id="CM042018">
    <property type="protein sequence ID" value="KAI3827290.1"/>
    <property type="molecule type" value="Genomic_DNA"/>
</dbReference>
<reference evidence="1 2" key="2">
    <citation type="journal article" date="2022" name="Mol. Ecol. Resour.">
        <title>The genomes of chicory, endive, great burdock and yacon provide insights into Asteraceae paleo-polyploidization history and plant inulin production.</title>
        <authorList>
            <person name="Fan W."/>
            <person name="Wang S."/>
            <person name="Wang H."/>
            <person name="Wang A."/>
            <person name="Jiang F."/>
            <person name="Liu H."/>
            <person name="Zhao H."/>
            <person name="Xu D."/>
            <person name="Zhang Y."/>
        </authorList>
    </citation>
    <scope>NUCLEOTIDE SEQUENCE [LARGE SCALE GENOMIC DNA]</scope>
    <source>
        <strain evidence="2">cv. Yunnan</strain>
        <tissue evidence="1">Leaves</tissue>
    </source>
</reference>
<gene>
    <name evidence="1" type="ORF">L1987_01363</name>
</gene>
<proteinExistence type="predicted"/>
<evidence type="ECO:0000313" key="1">
    <source>
        <dbReference type="EMBL" id="KAI3827290.1"/>
    </source>
</evidence>
<name>A0ACB9K506_9ASTR</name>
<evidence type="ECO:0000313" key="2">
    <source>
        <dbReference type="Proteomes" id="UP001056120"/>
    </source>
</evidence>
<accession>A0ACB9K506</accession>
<sequence length="453" mass="50045">MMAAASELSLKCKPHSYSMLLKTIGEQQVIQGYDQTQKLEEFLAHLEEERLKIDAFKRELPLCMQLLTNAMETSKQQLQTYRANQGSPVLEEFIPVKNSSHEGPEKASLSSIDNRANWMTSVQLWSQAGNTTTIDNSNHVKTTQNSSIFTTTNETENNFNTKQRDGGAFTPFSKERNSCSTLVLVLPELALSSGEKDADYEENKSCHVRENNSIKGGNGDVTDNQATAITTANGAATSSQTHRKTRRCWSPDLHRRFVNALQMLGGSQVATPKQIRELMKVDGLTNDEVKSHLQKYRLHTRRPSPTPQSAGNAAPQLVVLGGIWVPPEYATATGAQTLYTTHPNATHTNPHYCTPQEYYPSPILAPPPQPLLHHQVHHHNRMYKPSSQTTHSLQESNGRGGTTTTGGNRSESIEDGKSESGGSWKAESGGETKALMLREQCEESNGGEITLKF</sequence>